<evidence type="ECO:0000313" key="9">
    <source>
        <dbReference type="EMBL" id="MBB5574781.1"/>
    </source>
</evidence>
<keyword evidence="10" id="KW-1185">Reference proteome</keyword>
<evidence type="ECO:0000256" key="7">
    <source>
        <dbReference type="SAM" id="Phobius"/>
    </source>
</evidence>
<reference evidence="9 10" key="1">
    <citation type="submission" date="2020-08" db="EMBL/GenBank/DDBJ databases">
        <title>Genomic Encyclopedia of Type Strains, Phase IV (KMG-V): Genome sequencing to study the core and pangenomes of soil and plant-associated prokaryotes.</title>
        <authorList>
            <person name="Whitman W."/>
        </authorList>
    </citation>
    <scope>NUCLEOTIDE SEQUENCE [LARGE SCALE GENOMIC DNA]</scope>
    <source>
        <strain evidence="9 10">SEMIA 4064</strain>
    </source>
</reference>
<comment type="caution">
    <text evidence="9">The sequence shown here is derived from an EMBL/GenBank/DDBJ whole genome shotgun (WGS) entry which is preliminary data.</text>
</comment>
<keyword evidence="5 7" id="KW-1133">Transmembrane helix</keyword>
<feature type="transmembrane region" description="Helical" evidence="7">
    <location>
        <begin position="227"/>
        <end position="252"/>
    </location>
</feature>
<evidence type="ECO:0000256" key="4">
    <source>
        <dbReference type="ARBA" id="ARBA00022692"/>
    </source>
</evidence>
<dbReference type="Gene3D" id="1.20.1250.20">
    <property type="entry name" value="MFS general substrate transporter like domains"/>
    <property type="match status" value="1"/>
</dbReference>
<dbReference type="EMBL" id="JACHBI010000006">
    <property type="protein sequence ID" value="MBB5574781.1"/>
    <property type="molecule type" value="Genomic_DNA"/>
</dbReference>
<dbReference type="PRINTS" id="PR01035">
    <property type="entry name" value="TCRTETA"/>
</dbReference>
<feature type="transmembrane region" description="Helical" evidence="7">
    <location>
        <begin position="20"/>
        <end position="40"/>
    </location>
</feature>
<feature type="transmembrane region" description="Helical" evidence="7">
    <location>
        <begin position="161"/>
        <end position="190"/>
    </location>
</feature>
<dbReference type="CDD" id="cd06173">
    <property type="entry name" value="MFS_MefA_like"/>
    <property type="match status" value="1"/>
</dbReference>
<keyword evidence="4 7" id="KW-0812">Transmembrane</keyword>
<comment type="subcellular location">
    <subcellularLocation>
        <location evidence="1">Cell membrane</location>
        <topology evidence="1">Multi-pass membrane protein</topology>
    </subcellularLocation>
</comment>
<dbReference type="SUPFAM" id="SSF103473">
    <property type="entry name" value="MFS general substrate transporter"/>
    <property type="match status" value="1"/>
</dbReference>
<keyword evidence="3" id="KW-1003">Cell membrane</keyword>
<proteinExistence type="predicted"/>
<feature type="transmembrane region" description="Helical" evidence="7">
    <location>
        <begin position="348"/>
        <end position="367"/>
    </location>
</feature>
<feature type="transmembrane region" description="Helical" evidence="7">
    <location>
        <begin position="258"/>
        <end position="281"/>
    </location>
</feature>
<organism evidence="9 10">
    <name type="scientific">Rhizobium paranaense</name>
    <dbReference type="NCBI Taxonomy" id="1650438"/>
    <lineage>
        <taxon>Bacteria</taxon>
        <taxon>Pseudomonadati</taxon>
        <taxon>Pseudomonadota</taxon>
        <taxon>Alphaproteobacteria</taxon>
        <taxon>Hyphomicrobiales</taxon>
        <taxon>Rhizobiaceae</taxon>
        <taxon>Rhizobium/Agrobacterium group</taxon>
        <taxon>Rhizobium</taxon>
    </lineage>
</organism>
<evidence type="ECO:0000313" key="10">
    <source>
        <dbReference type="Proteomes" id="UP000549882"/>
    </source>
</evidence>
<keyword evidence="2" id="KW-0813">Transport</keyword>
<sequence length="543" mass="58698">MSSKPSTFTPLKHETYRRIWLASLASNFGGLVQAVGAAWMMTTITSSEDMVALVQTSTALPIMLFSVVSGALADNFDRRRVMLTAQFLMLIVSAILTLCALLGWITPWLLLLFTFLIGCGTALNNPSWQASVGDMVPREDLPDAVTLNSMGFNMTRSVGPAIGGIIVAAAGAAAAFTVNAVSYFALIYALMRWKPAPSTSTLPREKLGSAIFAGLRYVSMSPNLEKVLIRGFIFGIGASSVLALLPIVAISLVSGGPLTYGFMLGSFGIGAIAGGALNAMLREALSSETIIRYSFAGFAGSMVLTALSPSMALTCAGLFVSGACWVLALSLFNTIVQLSTPRWVVGRALSLYQTVTFGGIAGGSWLWGVAADRFGVSNALYGSAVVMLVGIVVGLRFSMPAFASLNLDPLNRFIEPALGLDITPRSGPIVILVDYQISDQHLPEFLTLMAERRRIRIRDGARNWALLRDLENPGIWTETYHTPTWVEYIRHNQRRTQADAENTDRLRALHGGNDPPYVHRMIERQAIPPSDDLFHKAPIDLHH</sequence>
<feature type="transmembrane region" description="Helical" evidence="7">
    <location>
        <begin position="85"/>
        <end position="105"/>
    </location>
</feature>
<accession>A0A7W8XSM2</accession>
<evidence type="ECO:0000256" key="5">
    <source>
        <dbReference type="ARBA" id="ARBA00022989"/>
    </source>
</evidence>
<feature type="transmembrane region" description="Helical" evidence="7">
    <location>
        <begin position="293"/>
        <end position="312"/>
    </location>
</feature>
<dbReference type="InterPro" id="IPR036259">
    <property type="entry name" value="MFS_trans_sf"/>
</dbReference>
<dbReference type="GO" id="GO:0005886">
    <property type="term" value="C:plasma membrane"/>
    <property type="evidence" value="ECO:0007669"/>
    <property type="project" value="UniProtKB-SubCell"/>
</dbReference>
<gene>
    <name evidence="9" type="ORF">GGD50_003410</name>
</gene>
<dbReference type="InterPro" id="IPR020846">
    <property type="entry name" value="MFS_dom"/>
</dbReference>
<evidence type="ECO:0000256" key="3">
    <source>
        <dbReference type="ARBA" id="ARBA00022475"/>
    </source>
</evidence>
<dbReference type="InterPro" id="IPR001958">
    <property type="entry name" value="Tet-R_TetA/multi-R_MdtG-like"/>
</dbReference>
<dbReference type="PANTHER" id="PTHR23513">
    <property type="entry name" value="INTEGRAL MEMBRANE EFFLUX PROTEIN-RELATED"/>
    <property type="match status" value="1"/>
</dbReference>
<evidence type="ECO:0000259" key="8">
    <source>
        <dbReference type="PROSITE" id="PS50850"/>
    </source>
</evidence>
<feature type="transmembrane region" description="Helical" evidence="7">
    <location>
        <begin position="379"/>
        <end position="397"/>
    </location>
</feature>
<dbReference type="AlphaFoldDB" id="A0A7W8XSM2"/>
<dbReference type="InterPro" id="IPR010290">
    <property type="entry name" value="TM_effector"/>
</dbReference>
<evidence type="ECO:0000256" key="6">
    <source>
        <dbReference type="ARBA" id="ARBA00023136"/>
    </source>
</evidence>
<keyword evidence="6 7" id="KW-0472">Membrane</keyword>
<dbReference type="Proteomes" id="UP000549882">
    <property type="component" value="Unassembled WGS sequence"/>
</dbReference>
<feature type="transmembrane region" description="Helical" evidence="7">
    <location>
        <begin position="318"/>
        <end position="336"/>
    </location>
</feature>
<evidence type="ECO:0000256" key="2">
    <source>
        <dbReference type="ARBA" id="ARBA00022448"/>
    </source>
</evidence>
<dbReference type="PROSITE" id="PS50850">
    <property type="entry name" value="MFS"/>
    <property type="match status" value="1"/>
</dbReference>
<dbReference type="RefSeq" id="WP_183938448.1">
    <property type="nucleotide sequence ID" value="NZ_JACHBI010000006.1"/>
</dbReference>
<dbReference type="Pfam" id="PF05977">
    <property type="entry name" value="MFS_3"/>
    <property type="match status" value="1"/>
</dbReference>
<protein>
    <submittedName>
        <fullName evidence="9">MFS family permease</fullName>
    </submittedName>
</protein>
<dbReference type="PANTHER" id="PTHR23513:SF11">
    <property type="entry name" value="STAPHYLOFERRIN A TRANSPORTER"/>
    <property type="match status" value="1"/>
</dbReference>
<dbReference type="GO" id="GO:0022857">
    <property type="term" value="F:transmembrane transporter activity"/>
    <property type="evidence" value="ECO:0007669"/>
    <property type="project" value="InterPro"/>
</dbReference>
<feature type="transmembrane region" description="Helical" evidence="7">
    <location>
        <begin position="52"/>
        <end position="73"/>
    </location>
</feature>
<evidence type="ECO:0000256" key="1">
    <source>
        <dbReference type="ARBA" id="ARBA00004651"/>
    </source>
</evidence>
<name>A0A7W8XSM2_9HYPH</name>
<feature type="domain" description="Major facilitator superfamily (MFS) profile" evidence="8">
    <location>
        <begin position="1"/>
        <end position="402"/>
    </location>
</feature>